<evidence type="ECO:0000313" key="10">
    <source>
        <dbReference type="EMBL" id="KAK3033569.1"/>
    </source>
</evidence>
<keyword evidence="5 9" id="KW-0812">Transmembrane</keyword>
<comment type="similarity">
    <text evidence="2 9">Belongs to the SWEET sugar transporter family.</text>
</comment>
<proteinExistence type="inferred from homology"/>
<comment type="subcellular location">
    <subcellularLocation>
        <location evidence="9">Cell membrane</location>
        <topology evidence="9">Multi-pass membrane protein</topology>
    </subcellularLocation>
    <subcellularLocation>
        <location evidence="1">Endomembrane system</location>
        <topology evidence="1">Multi-pass membrane protein</topology>
    </subcellularLocation>
</comment>
<comment type="function">
    <text evidence="9">Mediates both low-affinity uptake and efflux of sugar across the membrane.</text>
</comment>
<name>A0AA89B8A4_9ASTE</name>
<keyword evidence="6" id="KW-0677">Repeat</keyword>
<dbReference type="InterPro" id="IPR047664">
    <property type="entry name" value="SWEET"/>
</dbReference>
<dbReference type="AlphaFoldDB" id="A0AA89B8A4"/>
<keyword evidence="4 9" id="KW-0762">Sugar transport</keyword>
<evidence type="ECO:0000256" key="4">
    <source>
        <dbReference type="ARBA" id="ARBA00022597"/>
    </source>
</evidence>
<keyword evidence="3 9" id="KW-0813">Transport</keyword>
<dbReference type="FunFam" id="1.20.1280.290:FF:000002">
    <property type="entry name" value="Bidirectional sugar transporter SWEET"/>
    <property type="match status" value="1"/>
</dbReference>
<evidence type="ECO:0000256" key="2">
    <source>
        <dbReference type="ARBA" id="ARBA00007809"/>
    </source>
</evidence>
<evidence type="ECO:0000256" key="9">
    <source>
        <dbReference type="RuleBase" id="RU910715"/>
    </source>
</evidence>
<evidence type="ECO:0000256" key="5">
    <source>
        <dbReference type="ARBA" id="ARBA00022692"/>
    </source>
</evidence>
<evidence type="ECO:0000256" key="1">
    <source>
        <dbReference type="ARBA" id="ARBA00004127"/>
    </source>
</evidence>
<dbReference type="InterPro" id="IPR004316">
    <property type="entry name" value="SWEET_rpt"/>
</dbReference>
<organism evidence="10 11">
    <name type="scientific">Escallonia herrerae</name>
    <dbReference type="NCBI Taxonomy" id="1293975"/>
    <lineage>
        <taxon>Eukaryota</taxon>
        <taxon>Viridiplantae</taxon>
        <taxon>Streptophyta</taxon>
        <taxon>Embryophyta</taxon>
        <taxon>Tracheophyta</taxon>
        <taxon>Spermatophyta</taxon>
        <taxon>Magnoliopsida</taxon>
        <taxon>eudicotyledons</taxon>
        <taxon>Gunneridae</taxon>
        <taxon>Pentapetalae</taxon>
        <taxon>asterids</taxon>
        <taxon>campanulids</taxon>
        <taxon>Escalloniales</taxon>
        <taxon>Escalloniaceae</taxon>
        <taxon>Escallonia</taxon>
    </lineage>
</organism>
<dbReference type="GO" id="GO:0012505">
    <property type="term" value="C:endomembrane system"/>
    <property type="evidence" value="ECO:0007669"/>
    <property type="project" value="UniProtKB-SubCell"/>
</dbReference>
<feature type="transmembrane region" description="Helical" evidence="9">
    <location>
        <begin position="163"/>
        <end position="184"/>
    </location>
</feature>
<evidence type="ECO:0000313" key="11">
    <source>
        <dbReference type="Proteomes" id="UP001188597"/>
    </source>
</evidence>
<feature type="transmembrane region" description="Helical" evidence="9">
    <location>
        <begin position="68"/>
        <end position="88"/>
    </location>
</feature>
<feature type="transmembrane region" description="Helical" evidence="9">
    <location>
        <begin position="94"/>
        <end position="118"/>
    </location>
</feature>
<dbReference type="PANTHER" id="PTHR10791:SF236">
    <property type="entry name" value="BIDIRECTIONAL SUGAR TRANSPORTER SWEET8"/>
    <property type="match status" value="1"/>
</dbReference>
<dbReference type="FunFam" id="1.20.1280.290:FF:000001">
    <property type="entry name" value="Bidirectional sugar transporter SWEET"/>
    <property type="match status" value="1"/>
</dbReference>
<dbReference type="EMBL" id="JAVXUP010000230">
    <property type="protein sequence ID" value="KAK3033569.1"/>
    <property type="molecule type" value="Genomic_DNA"/>
</dbReference>
<keyword evidence="11" id="KW-1185">Reference proteome</keyword>
<dbReference type="GO" id="GO:0051260">
    <property type="term" value="P:protein homooligomerization"/>
    <property type="evidence" value="ECO:0007669"/>
    <property type="project" value="UniProtKB-ARBA"/>
</dbReference>
<feature type="transmembrane region" description="Helical" evidence="9">
    <location>
        <begin position="196"/>
        <end position="216"/>
    </location>
</feature>
<feature type="transmembrane region" description="Helical" evidence="9">
    <location>
        <begin position="33"/>
        <end position="56"/>
    </location>
</feature>
<protein>
    <recommendedName>
        <fullName evidence="9">Bidirectional sugar transporter SWEET</fullName>
    </recommendedName>
</protein>
<evidence type="ECO:0000256" key="8">
    <source>
        <dbReference type="ARBA" id="ARBA00023136"/>
    </source>
</evidence>
<feature type="transmembrane region" description="Helical" evidence="9">
    <location>
        <begin position="130"/>
        <end position="151"/>
    </location>
</feature>
<keyword evidence="7 9" id="KW-1133">Transmembrane helix</keyword>
<gene>
    <name evidence="10" type="ORF">RJ639_032417</name>
</gene>
<evidence type="ECO:0000256" key="6">
    <source>
        <dbReference type="ARBA" id="ARBA00022737"/>
    </source>
</evidence>
<dbReference type="Pfam" id="PF03083">
    <property type="entry name" value="MtN3_slv"/>
    <property type="match status" value="2"/>
</dbReference>
<keyword evidence="8 9" id="KW-0472">Membrane</keyword>
<dbReference type="Proteomes" id="UP001188597">
    <property type="component" value="Unassembled WGS sequence"/>
</dbReference>
<evidence type="ECO:0000256" key="3">
    <source>
        <dbReference type="ARBA" id="ARBA00022448"/>
    </source>
</evidence>
<feature type="transmembrane region" description="Helical" evidence="9">
    <location>
        <begin position="222"/>
        <end position="243"/>
    </location>
</feature>
<comment type="caution">
    <text evidence="10">The sequence shown here is derived from an EMBL/GenBank/DDBJ whole genome shotgun (WGS) entry which is preliminary data.</text>
</comment>
<feature type="non-terminal residue" evidence="10">
    <location>
        <position position="1"/>
    </location>
</feature>
<sequence length="265" mass="29892">FVQYLIPFQFWRKIFWPIHTFVFEFNALTTDSLLFPTGNVISFALFASPLPTMVGVVKKKSVEEFQPYPYLATVMNCLFWVFYGTPFVHPHSTLVITINAVGLVMELCYLSLFLLYPNKDAKSKSKYPRVKLLATLLTELVVYAIVIVSVLKTCHTHPKRSEIVGVICIVFGLIMYGSPSLVMYKVITTRSVEFMPFWLSAASFSNGLIWMVYALLRFDLYILIANGGGALLGACQLVLYLCYRNATPKPKGGKELQLPVSQPSN</sequence>
<dbReference type="GO" id="GO:0005886">
    <property type="term" value="C:plasma membrane"/>
    <property type="evidence" value="ECO:0007669"/>
    <property type="project" value="UniProtKB-SubCell"/>
</dbReference>
<dbReference type="PANTHER" id="PTHR10791">
    <property type="entry name" value="RAG1-ACTIVATING PROTEIN 1"/>
    <property type="match status" value="1"/>
</dbReference>
<dbReference type="GO" id="GO:0051119">
    <property type="term" value="F:sugar transmembrane transporter activity"/>
    <property type="evidence" value="ECO:0007669"/>
    <property type="project" value="InterPro"/>
</dbReference>
<accession>A0AA89B8A4</accession>
<reference evidence="10" key="1">
    <citation type="submission" date="2022-12" db="EMBL/GenBank/DDBJ databases">
        <title>Draft genome assemblies for two species of Escallonia (Escalloniales).</title>
        <authorList>
            <person name="Chanderbali A."/>
            <person name="Dervinis C."/>
            <person name="Anghel I."/>
            <person name="Soltis D."/>
            <person name="Soltis P."/>
            <person name="Zapata F."/>
        </authorList>
    </citation>
    <scope>NUCLEOTIDE SEQUENCE</scope>
    <source>
        <strain evidence="10">UCBG64.0493</strain>
        <tissue evidence="10">Leaf</tissue>
    </source>
</reference>
<evidence type="ECO:0000256" key="7">
    <source>
        <dbReference type="ARBA" id="ARBA00022989"/>
    </source>
</evidence>
<dbReference type="Gene3D" id="1.20.1280.290">
    <property type="match status" value="2"/>
</dbReference>